<evidence type="ECO:0000313" key="2">
    <source>
        <dbReference type="Proteomes" id="UP000013827"/>
    </source>
</evidence>
<accession>A0A0D3K6Z0</accession>
<protein>
    <submittedName>
        <fullName evidence="1">Uncharacterized protein</fullName>
    </submittedName>
</protein>
<keyword evidence="2" id="KW-1185">Reference proteome</keyword>
<evidence type="ECO:0000313" key="1">
    <source>
        <dbReference type="EnsemblProtists" id="EOD31525"/>
    </source>
</evidence>
<dbReference type="RefSeq" id="XP_005783954.1">
    <property type="nucleotide sequence ID" value="XM_005783897.1"/>
</dbReference>
<dbReference type="HOGENOM" id="CLU_2517320_0_0_1"/>
<reference evidence="1" key="2">
    <citation type="submission" date="2024-10" db="UniProtKB">
        <authorList>
            <consortium name="EnsemblProtists"/>
        </authorList>
    </citation>
    <scope>IDENTIFICATION</scope>
</reference>
<dbReference type="AlphaFoldDB" id="A0A0D3K6Z0"/>
<organism evidence="1 2">
    <name type="scientific">Emiliania huxleyi (strain CCMP1516)</name>
    <dbReference type="NCBI Taxonomy" id="280463"/>
    <lineage>
        <taxon>Eukaryota</taxon>
        <taxon>Haptista</taxon>
        <taxon>Haptophyta</taxon>
        <taxon>Prymnesiophyceae</taxon>
        <taxon>Isochrysidales</taxon>
        <taxon>Noelaerhabdaceae</taxon>
        <taxon>Emiliania</taxon>
    </lineage>
</organism>
<name>A0A0D3K6Z0_EMIH1</name>
<reference evidence="2" key="1">
    <citation type="journal article" date="2013" name="Nature">
        <title>Pan genome of the phytoplankton Emiliania underpins its global distribution.</title>
        <authorList>
            <person name="Read B.A."/>
            <person name="Kegel J."/>
            <person name="Klute M.J."/>
            <person name="Kuo A."/>
            <person name="Lefebvre S.C."/>
            <person name="Maumus F."/>
            <person name="Mayer C."/>
            <person name="Miller J."/>
            <person name="Monier A."/>
            <person name="Salamov A."/>
            <person name="Young J."/>
            <person name="Aguilar M."/>
            <person name="Claverie J.M."/>
            <person name="Frickenhaus S."/>
            <person name="Gonzalez K."/>
            <person name="Herman E.K."/>
            <person name="Lin Y.C."/>
            <person name="Napier J."/>
            <person name="Ogata H."/>
            <person name="Sarno A.F."/>
            <person name="Shmutz J."/>
            <person name="Schroeder D."/>
            <person name="de Vargas C."/>
            <person name="Verret F."/>
            <person name="von Dassow P."/>
            <person name="Valentin K."/>
            <person name="Van de Peer Y."/>
            <person name="Wheeler G."/>
            <person name="Dacks J.B."/>
            <person name="Delwiche C.F."/>
            <person name="Dyhrman S.T."/>
            <person name="Glockner G."/>
            <person name="John U."/>
            <person name="Richards T."/>
            <person name="Worden A.Z."/>
            <person name="Zhang X."/>
            <person name="Grigoriev I.V."/>
            <person name="Allen A.E."/>
            <person name="Bidle K."/>
            <person name="Borodovsky M."/>
            <person name="Bowler C."/>
            <person name="Brownlee C."/>
            <person name="Cock J.M."/>
            <person name="Elias M."/>
            <person name="Gladyshev V.N."/>
            <person name="Groth M."/>
            <person name="Guda C."/>
            <person name="Hadaegh A."/>
            <person name="Iglesias-Rodriguez M.D."/>
            <person name="Jenkins J."/>
            <person name="Jones B.M."/>
            <person name="Lawson T."/>
            <person name="Leese F."/>
            <person name="Lindquist E."/>
            <person name="Lobanov A."/>
            <person name="Lomsadze A."/>
            <person name="Malik S.B."/>
            <person name="Marsh M.E."/>
            <person name="Mackinder L."/>
            <person name="Mock T."/>
            <person name="Mueller-Roeber B."/>
            <person name="Pagarete A."/>
            <person name="Parker M."/>
            <person name="Probert I."/>
            <person name="Quesneville H."/>
            <person name="Raines C."/>
            <person name="Rensing S.A."/>
            <person name="Riano-Pachon D.M."/>
            <person name="Richier S."/>
            <person name="Rokitta S."/>
            <person name="Shiraiwa Y."/>
            <person name="Soanes D.M."/>
            <person name="van der Giezen M."/>
            <person name="Wahlund T.M."/>
            <person name="Williams B."/>
            <person name="Wilson W."/>
            <person name="Wolfe G."/>
            <person name="Wurch L.L."/>
        </authorList>
    </citation>
    <scope>NUCLEOTIDE SEQUENCE</scope>
</reference>
<dbReference type="KEGG" id="ehx:EMIHUDRAFT_364907"/>
<dbReference type="EnsemblProtists" id="EOD31525">
    <property type="protein sequence ID" value="EOD31525"/>
    <property type="gene ID" value="EMIHUDRAFT_364907"/>
</dbReference>
<proteinExistence type="predicted"/>
<dbReference type="PaxDb" id="2903-EOD31525"/>
<dbReference type="GeneID" id="17276798"/>
<dbReference type="Proteomes" id="UP000013827">
    <property type="component" value="Unassembled WGS sequence"/>
</dbReference>
<sequence>MNKEEELRECLYNNAGDPVASRQCFSEVTVDELLEEKEAPLLTNPERESLTALDECLLGASSASEIARCVSTTREQDEVVQKGAE</sequence>